<keyword evidence="1" id="KW-1133">Transmembrane helix</keyword>
<reference evidence="2" key="1">
    <citation type="submission" date="2021-01" db="EMBL/GenBank/DDBJ databases">
        <authorList>
            <consortium name="Genoscope - CEA"/>
            <person name="William W."/>
        </authorList>
    </citation>
    <scope>NUCLEOTIDE SEQUENCE</scope>
</reference>
<organism evidence="2 3">
    <name type="scientific">Paramecium octaurelia</name>
    <dbReference type="NCBI Taxonomy" id="43137"/>
    <lineage>
        <taxon>Eukaryota</taxon>
        <taxon>Sar</taxon>
        <taxon>Alveolata</taxon>
        <taxon>Ciliophora</taxon>
        <taxon>Intramacronucleata</taxon>
        <taxon>Oligohymenophorea</taxon>
        <taxon>Peniculida</taxon>
        <taxon>Parameciidae</taxon>
        <taxon>Paramecium</taxon>
    </lineage>
</organism>
<evidence type="ECO:0000256" key="1">
    <source>
        <dbReference type="SAM" id="Phobius"/>
    </source>
</evidence>
<dbReference type="AlphaFoldDB" id="A0A8S1YL75"/>
<dbReference type="Proteomes" id="UP000683925">
    <property type="component" value="Unassembled WGS sequence"/>
</dbReference>
<accession>A0A8S1YL75</accession>
<protein>
    <submittedName>
        <fullName evidence="2">Uncharacterized protein</fullName>
    </submittedName>
</protein>
<proteinExistence type="predicted"/>
<evidence type="ECO:0000313" key="3">
    <source>
        <dbReference type="Proteomes" id="UP000683925"/>
    </source>
</evidence>
<keyword evidence="1" id="KW-0812">Transmembrane</keyword>
<comment type="caution">
    <text evidence="2">The sequence shown here is derived from an EMBL/GenBank/DDBJ whole genome shotgun (WGS) entry which is preliminary data.</text>
</comment>
<evidence type="ECO:0000313" key="2">
    <source>
        <dbReference type="EMBL" id="CAD8215396.1"/>
    </source>
</evidence>
<keyword evidence="3" id="KW-1185">Reference proteome</keyword>
<gene>
    <name evidence="2" type="ORF">POCTA_138.1.T2430001</name>
</gene>
<keyword evidence="1" id="KW-0472">Membrane</keyword>
<dbReference type="EMBL" id="CAJJDP010000247">
    <property type="protein sequence ID" value="CAD8215396.1"/>
    <property type="molecule type" value="Genomic_DNA"/>
</dbReference>
<sequence>MLDQYEDAITLLDKALILILSMLIPYLIKETVQDHQRNMMNPQNYQIQPSPLINRIRFLFNVKGIAYKINKNIKKL</sequence>
<name>A0A8S1YL75_PAROT</name>
<feature type="transmembrane region" description="Helical" evidence="1">
    <location>
        <begin position="12"/>
        <end position="28"/>
    </location>
</feature>